<sequence>MAASADESWAENVLFPTPPLPDKTNILCFTAPIHSAIATKSAETNIETTE</sequence>
<name>A0A2P2JWC5_RHIMU</name>
<protein>
    <submittedName>
        <fullName evidence="1">Uncharacterized protein</fullName>
    </submittedName>
</protein>
<proteinExistence type="predicted"/>
<organism evidence="1">
    <name type="scientific">Rhizophora mucronata</name>
    <name type="common">Asiatic mangrove</name>
    <dbReference type="NCBI Taxonomy" id="61149"/>
    <lineage>
        <taxon>Eukaryota</taxon>
        <taxon>Viridiplantae</taxon>
        <taxon>Streptophyta</taxon>
        <taxon>Embryophyta</taxon>
        <taxon>Tracheophyta</taxon>
        <taxon>Spermatophyta</taxon>
        <taxon>Magnoliopsida</taxon>
        <taxon>eudicotyledons</taxon>
        <taxon>Gunneridae</taxon>
        <taxon>Pentapetalae</taxon>
        <taxon>rosids</taxon>
        <taxon>fabids</taxon>
        <taxon>Malpighiales</taxon>
        <taxon>Rhizophoraceae</taxon>
        <taxon>Rhizophora</taxon>
    </lineage>
</organism>
<reference evidence="1" key="1">
    <citation type="submission" date="2018-02" db="EMBL/GenBank/DDBJ databases">
        <title>Rhizophora mucronata_Transcriptome.</title>
        <authorList>
            <person name="Meera S.P."/>
            <person name="Sreeshan A."/>
            <person name="Augustine A."/>
        </authorList>
    </citation>
    <scope>NUCLEOTIDE SEQUENCE</scope>
    <source>
        <tissue evidence="1">Leaf</tissue>
    </source>
</reference>
<evidence type="ECO:0000313" key="1">
    <source>
        <dbReference type="EMBL" id="MBW97778.1"/>
    </source>
</evidence>
<accession>A0A2P2JWC5</accession>
<dbReference type="EMBL" id="GGEC01017295">
    <property type="protein sequence ID" value="MBW97778.1"/>
    <property type="molecule type" value="Transcribed_RNA"/>
</dbReference>
<dbReference type="AlphaFoldDB" id="A0A2P2JWC5"/>